<dbReference type="InterPro" id="IPR014710">
    <property type="entry name" value="RmlC-like_jellyroll"/>
</dbReference>
<sequence length="506" mass="56514">MRALVKAVQIARFIPMVEEDRRKSLFIDVLSETRRRTSAATASVVAKTRRLSGAARSSMFAVVRDPKRYTLQDLRENNPLVNRTLLRRRMPKATPRAVVARPYAAHKSYSACHPKSNFRAGWDLLLIGLLLYTAIAVPLEIAFATTEAIDGTFVVNRLMDVVFAIDCSLNFVTPYVDPATNQLVDDLYLVASHYLQGWFALDVVSIVPYDLISWSMAASSEFTAAQTQNVKVLRLMRVLRILKLTRVFRASRIIKRWNAVLGFPIAITQLGKYALVIIILAHWMACLWGCVPQYEDSNWNWEVAYGVNGSTAGTLYVASLYWSVMTIGTIGYGDLPMATNTEKVVAIVCMTVGCASYSFVVGSVCGLVSSLDESATEFNQQMDHLNTYMEREDIPPEMVFRLREYFLHRRDLLLHKHFSRVVGNLSPGLQGELSVYTAGEWVEMIPFFMGGPPGEHVRFITAISQRLEAELYPPQELITRAGEHSGKMYIISKGTGNAGGDASVDA</sequence>
<dbReference type="OrthoDB" id="426293at2759"/>
<evidence type="ECO:0000256" key="6">
    <source>
        <dbReference type="ARBA" id="ARBA00022882"/>
    </source>
</evidence>
<feature type="domain" description="Cyclic nucleotide-binding" evidence="13">
    <location>
        <begin position="463"/>
        <end position="495"/>
    </location>
</feature>
<dbReference type="AlphaFoldDB" id="A0A1V9ZSY2"/>
<dbReference type="Proteomes" id="UP000243579">
    <property type="component" value="Unassembled WGS sequence"/>
</dbReference>
<dbReference type="GO" id="GO:0034702">
    <property type="term" value="C:monoatomic ion channel complex"/>
    <property type="evidence" value="ECO:0007669"/>
    <property type="project" value="UniProtKB-KW"/>
</dbReference>
<keyword evidence="15" id="KW-1185">Reference proteome</keyword>
<keyword evidence="11" id="KW-0407">Ion channel</keyword>
<dbReference type="Gene3D" id="1.10.287.630">
    <property type="entry name" value="Helix hairpin bin"/>
    <property type="match status" value="1"/>
</dbReference>
<dbReference type="GO" id="GO:0005886">
    <property type="term" value="C:plasma membrane"/>
    <property type="evidence" value="ECO:0007669"/>
    <property type="project" value="TreeGrafter"/>
</dbReference>
<dbReference type="PRINTS" id="PR01463">
    <property type="entry name" value="EAGCHANLFMLY"/>
</dbReference>
<dbReference type="EMBL" id="JNBR01000014">
    <property type="protein sequence ID" value="OQS01125.1"/>
    <property type="molecule type" value="Genomic_DNA"/>
</dbReference>
<dbReference type="InterPro" id="IPR000595">
    <property type="entry name" value="cNMP-bd_dom"/>
</dbReference>
<dbReference type="InterPro" id="IPR018490">
    <property type="entry name" value="cNMP-bd_dom_sf"/>
</dbReference>
<dbReference type="FunFam" id="1.10.287.70:FF:000123">
    <property type="entry name" value="Potassium channel KAT3"/>
    <property type="match status" value="1"/>
</dbReference>
<keyword evidence="3" id="KW-0633">Potassium transport</keyword>
<dbReference type="GO" id="GO:0005249">
    <property type="term" value="F:voltage-gated potassium channel activity"/>
    <property type="evidence" value="ECO:0007669"/>
    <property type="project" value="InterPro"/>
</dbReference>
<dbReference type="Pfam" id="PF00520">
    <property type="entry name" value="Ion_trans"/>
    <property type="match status" value="1"/>
</dbReference>
<evidence type="ECO:0000313" key="15">
    <source>
        <dbReference type="Proteomes" id="UP000243579"/>
    </source>
</evidence>
<dbReference type="SUPFAM" id="SSF81324">
    <property type="entry name" value="Voltage-gated potassium channels"/>
    <property type="match status" value="1"/>
</dbReference>
<evidence type="ECO:0000256" key="10">
    <source>
        <dbReference type="ARBA" id="ARBA00023136"/>
    </source>
</evidence>
<organism evidence="14 15">
    <name type="scientific">Achlya hypogyna</name>
    <name type="common">Oomycete</name>
    <name type="synonym">Protoachlya hypogyna</name>
    <dbReference type="NCBI Taxonomy" id="1202772"/>
    <lineage>
        <taxon>Eukaryota</taxon>
        <taxon>Sar</taxon>
        <taxon>Stramenopiles</taxon>
        <taxon>Oomycota</taxon>
        <taxon>Saprolegniomycetes</taxon>
        <taxon>Saprolegniales</taxon>
        <taxon>Achlyaceae</taxon>
        <taxon>Achlya</taxon>
    </lineage>
</organism>
<accession>A0A1V9ZSY2</accession>
<keyword evidence="8 12" id="KW-1133">Transmembrane helix</keyword>
<dbReference type="PANTHER" id="PTHR10217">
    <property type="entry name" value="VOLTAGE AND LIGAND GATED POTASSIUM CHANNEL"/>
    <property type="match status" value="1"/>
</dbReference>
<dbReference type="SUPFAM" id="SSF51206">
    <property type="entry name" value="cAMP-binding domain-like"/>
    <property type="match status" value="1"/>
</dbReference>
<name>A0A1V9ZSY2_ACHHY</name>
<dbReference type="GO" id="GO:0042391">
    <property type="term" value="P:regulation of membrane potential"/>
    <property type="evidence" value="ECO:0007669"/>
    <property type="project" value="TreeGrafter"/>
</dbReference>
<dbReference type="PROSITE" id="PS50042">
    <property type="entry name" value="CNMP_BINDING_3"/>
    <property type="match status" value="1"/>
</dbReference>
<keyword evidence="5" id="KW-0631">Potassium channel</keyword>
<keyword evidence="7" id="KW-0630">Potassium</keyword>
<keyword evidence="9" id="KW-0406">Ion transport</keyword>
<evidence type="ECO:0000259" key="13">
    <source>
        <dbReference type="PROSITE" id="PS50042"/>
    </source>
</evidence>
<evidence type="ECO:0000256" key="1">
    <source>
        <dbReference type="ARBA" id="ARBA00004141"/>
    </source>
</evidence>
<proteinExistence type="predicted"/>
<comment type="caution">
    <text evidence="14">The sequence shown here is derived from an EMBL/GenBank/DDBJ whole genome shotgun (WGS) entry which is preliminary data.</text>
</comment>
<evidence type="ECO:0000256" key="12">
    <source>
        <dbReference type="SAM" id="Phobius"/>
    </source>
</evidence>
<evidence type="ECO:0000256" key="11">
    <source>
        <dbReference type="ARBA" id="ARBA00023303"/>
    </source>
</evidence>
<protein>
    <submittedName>
        <fullName evidence="14">Voltage-gated ion channel superfamily</fullName>
    </submittedName>
</protein>
<evidence type="ECO:0000256" key="5">
    <source>
        <dbReference type="ARBA" id="ARBA00022826"/>
    </source>
</evidence>
<keyword evidence="6" id="KW-0851">Voltage-gated channel</keyword>
<comment type="subcellular location">
    <subcellularLocation>
        <location evidence="1">Membrane</location>
        <topology evidence="1">Multi-pass membrane protein</topology>
    </subcellularLocation>
</comment>
<evidence type="ECO:0000256" key="2">
    <source>
        <dbReference type="ARBA" id="ARBA00022448"/>
    </source>
</evidence>
<feature type="transmembrane region" description="Helical" evidence="12">
    <location>
        <begin position="344"/>
        <end position="371"/>
    </location>
</feature>
<dbReference type="PANTHER" id="PTHR10217:SF435">
    <property type="entry name" value="POTASSIUM VOLTAGE-GATED CHANNEL PROTEIN EAG"/>
    <property type="match status" value="1"/>
</dbReference>
<gene>
    <name evidence="14" type="ORF">ACHHYP_01799</name>
</gene>
<dbReference type="InterPro" id="IPR003938">
    <property type="entry name" value="K_chnl_volt-dep_EAG/ELK/ERG"/>
</dbReference>
<reference evidence="14 15" key="1">
    <citation type="journal article" date="2014" name="Genome Biol. Evol.">
        <title>The secreted proteins of Achlya hypogyna and Thraustotheca clavata identify the ancestral oomycete secretome and reveal gene acquisitions by horizontal gene transfer.</title>
        <authorList>
            <person name="Misner I."/>
            <person name="Blouin N."/>
            <person name="Leonard G."/>
            <person name="Richards T.A."/>
            <person name="Lane C.E."/>
        </authorList>
    </citation>
    <scope>NUCLEOTIDE SEQUENCE [LARGE SCALE GENOMIC DNA]</scope>
    <source>
        <strain evidence="14 15">ATCC 48635</strain>
    </source>
</reference>
<keyword evidence="2" id="KW-0813">Transport</keyword>
<evidence type="ECO:0000256" key="9">
    <source>
        <dbReference type="ARBA" id="ARBA00023065"/>
    </source>
</evidence>
<dbReference type="InterPro" id="IPR050818">
    <property type="entry name" value="KCNH_animal-type"/>
</dbReference>
<keyword evidence="10 12" id="KW-0472">Membrane</keyword>
<dbReference type="Gene3D" id="2.60.120.10">
    <property type="entry name" value="Jelly Rolls"/>
    <property type="match status" value="1"/>
</dbReference>
<evidence type="ECO:0000313" key="14">
    <source>
        <dbReference type="EMBL" id="OQS01125.1"/>
    </source>
</evidence>
<evidence type="ECO:0000256" key="8">
    <source>
        <dbReference type="ARBA" id="ARBA00022989"/>
    </source>
</evidence>
<evidence type="ECO:0000256" key="3">
    <source>
        <dbReference type="ARBA" id="ARBA00022538"/>
    </source>
</evidence>
<dbReference type="InterPro" id="IPR005821">
    <property type="entry name" value="Ion_trans_dom"/>
</dbReference>
<dbReference type="Gene3D" id="1.10.287.70">
    <property type="match status" value="1"/>
</dbReference>
<evidence type="ECO:0000256" key="7">
    <source>
        <dbReference type="ARBA" id="ARBA00022958"/>
    </source>
</evidence>
<evidence type="ECO:0000256" key="4">
    <source>
        <dbReference type="ARBA" id="ARBA00022692"/>
    </source>
</evidence>
<keyword evidence="4 12" id="KW-0812">Transmembrane</keyword>